<name>A0ACA9PRI5_9GLOM</name>
<evidence type="ECO:0000313" key="1">
    <source>
        <dbReference type="EMBL" id="CAG8717935.1"/>
    </source>
</evidence>
<gene>
    <name evidence="1" type="ORF">DHETER_LOCUS12658</name>
</gene>
<sequence length="85" mass="9895">KKKEKTEPNDLLVKANLSDKVQKKVLAKELQKQENKRPNNDKHKILSGRVEGYCNNGNSDKKRYKKDTFNNHEITDNSEDLLDNI</sequence>
<proteinExistence type="predicted"/>
<evidence type="ECO:0000313" key="2">
    <source>
        <dbReference type="Proteomes" id="UP000789702"/>
    </source>
</evidence>
<accession>A0ACA9PRI5</accession>
<dbReference type="Proteomes" id="UP000789702">
    <property type="component" value="Unassembled WGS sequence"/>
</dbReference>
<protein>
    <submittedName>
        <fullName evidence="1">14052_t:CDS:1</fullName>
    </submittedName>
</protein>
<comment type="caution">
    <text evidence="1">The sequence shown here is derived from an EMBL/GenBank/DDBJ whole genome shotgun (WGS) entry which is preliminary data.</text>
</comment>
<keyword evidence="2" id="KW-1185">Reference proteome</keyword>
<reference evidence="1" key="1">
    <citation type="submission" date="2021-06" db="EMBL/GenBank/DDBJ databases">
        <authorList>
            <person name="Kallberg Y."/>
            <person name="Tangrot J."/>
            <person name="Rosling A."/>
        </authorList>
    </citation>
    <scope>NUCLEOTIDE SEQUENCE</scope>
    <source>
        <strain evidence="1">IL203A</strain>
    </source>
</reference>
<organism evidence="1 2">
    <name type="scientific">Dentiscutata heterogama</name>
    <dbReference type="NCBI Taxonomy" id="1316150"/>
    <lineage>
        <taxon>Eukaryota</taxon>
        <taxon>Fungi</taxon>
        <taxon>Fungi incertae sedis</taxon>
        <taxon>Mucoromycota</taxon>
        <taxon>Glomeromycotina</taxon>
        <taxon>Glomeromycetes</taxon>
        <taxon>Diversisporales</taxon>
        <taxon>Gigasporaceae</taxon>
        <taxon>Dentiscutata</taxon>
    </lineage>
</organism>
<feature type="non-terminal residue" evidence="1">
    <location>
        <position position="1"/>
    </location>
</feature>
<dbReference type="EMBL" id="CAJVPU010031819">
    <property type="protein sequence ID" value="CAG8717935.1"/>
    <property type="molecule type" value="Genomic_DNA"/>
</dbReference>